<keyword evidence="1" id="KW-1133">Transmembrane helix</keyword>
<dbReference type="EMBL" id="MU251755">
    <property type="protein sequence ID" value="KAG9229548.1"/>
    <property type="molecule type" value="Genomic_DNA"/>
</dbReference>
<keyword evidence="1" id="KW-0812">Transmembrane</keyword>
<feature type="transmembrane region" description="Helical" evidence="1">
    <location>
        <begin position="404"/>
        <end position="425"/>
    </location>
</feature>
<evidence type="ECO:0000256" key="1">
    <source>
        <dbReference type="SAM" id="Phobius"/>
    </source>
</evidence>
<organism evidence="2 3">
    <name type="scientific">Amylocarpus encephaloides</name>
    <dbReference type="NCBI Taxonomy" id="45428"/>
    <lineage>
        <taxon>Eukaryota</taxon>
        <taxon>Fungi</taxon>
        <taxon>Dikarya</taxon>
        <taxon>Ascomycota</taxon>
        <taxon>Pezizomycotina</taxon>
        <taxon>Leotiomycetes</taxon>
        <taxon>Helotiales</taxon>
        <taxon>Helotiales incertae sedis</taxon>
        <taxon>Amylocarpus</taxon>
    </lineage>
</organism>
<evidence type="ECO:0000313" key="2">
    <source>
        <dbReference type="EMBL" id="KAG9229548.1"/>
    </source>
</evidence>
<protein>
    <submittedName>
        <fullName evidence="2">Uncharacterized protein</fullName>
    </submittedName>
</protein>
<keyword evidence="3" id="KW-1185">Reference proteome</keyword>
<sequence length="448" mass="51579">MDSDHKHKVCTAEDEKVWWDDEFFGGEAERYQLLEEQEERLFERCSFHVEACLVSLAAESFLRQSRSRGKLSLSREAVIVLLDRIGTPSPSIKLLTSHGFETGPSTDGISYFHATNNNSFHTSYTLKHIEPHFRSGVTFPYSLRQCSILQTFSPQTRFSGAILIQTPSLVQNRIFSLAKNGAITKLPEHWTYLHETFLGRITYNWKKYIKLVDEKMGEIDKEVIFSKLGGKEGANVTFEDLQILRQYSEILIRIVKALDLNREILEMLGEETDLRRTIENGDKAGKDVETAIEKRYEIFTKSLKTCIREHIMLQHQACLARECADGLAVQLRDTIALQDSNVMLTLAQKTISETLTMKTITFIALIYLPASFTSTNSGKTFMSMNLVHVESLRGVMKLNVSQDMWFYLAITLPLMSTTLVMWWVWNWRTRRAARAKIIRENQKRLKDV</sequence>
<reference evidence="2" key="1">
    <citation type="journal article" date="2021" name="IMA Fungus">
        <title>Genomic characterization of three marine fungi, including Emericellopsis atlantica sp. nov. with signatures of a generalist lifestyle and marine biomass degradation.</title>
        <authorList>
            <person name="Hagestad O.C."/>
            <person name="Hou L."/>
            <person name="Andersen J.H."/>
            <person name="Hansen E.H."/>
            <person name="Altermark B."/>
            <person name="Li C."/>
            <person name="Kuhnert E."/>
            <person name="Cox R.J."/>
            <person name="Crous P.W."/>
            <person name="Spatafora J.W."/>
            <person name="Lail K."/>
            <person name="Amirebrahimi M."/>
            <person name="Lipzen A."/>
            <person name="Pangilinan J."/>
            <person name="Andreopoulos W."/>
            <person name="Hayes R.D."/>
            <person name="Ng V."/>
            <person name="Grigoriev I.V."/>
            <person name="Jackson S.A."/>
            <person name="Sutton T.D.S."/>
            <person name="Dobson A.D.W."/>
            <person name="Rama T."/>
        </authorList>
    </citation>
    <scope>NUCLEOTIDE SEQUENCE</scope>
    <source>
        <strain evidence="2">TRa018bII</strain>
    </source>
</reference>
<evidence type="ECO:0000313" key="3">
    <source>
        <dbReference type="Proteomes" id="UP000824998"/>
    </source>
</evidence>
<gene>
    <name evidence="2" type="ORF">BJ875DRAFT_546881</name>
</gene>
<proteinExistence type="predicted"/>
<keyword evidence="1" id="KW-0472">Membrane</keyword>
<comment type="caution">
    <text evidence="2">The sequence shown here is derived from an EMBL/GenBank/DDBJ whole genome shotgun (WGS) entry which is preliminary data.</text>
</comment>
<accession>A0A9P7YAN9</accession>
<dbReference type="AlphaFoldDB" id="A0A9P7YAN9"/>
<name>A0A9P7YAN9_9HELO</name>
<dbReference type="Proteomes" id="UP000824998">
    <property type="component" value="Unassembled WGS sequence"/>
</dbReference>
<dbReference type="OrthoDB" id="5396681at2759"/>